<sequence>MQYVFGPARGELPEGAIRLLPQQHGVTLADENSPVSFQFFEVNGASAAPVCFEGRINGVVWEDDLARYCQVGDLYPMDLAARPGVQCRQLYEVFERVLEAHGFVFTDCIRTWLYPSNVLDWYDTLNEVRTRFYEERGVFDRIVPASTGIGAGNTRGAAIVGSLLAVKPKGPGLTLHRHSSPLQCSAEDYGSSFSRAVEVRHPEFRELYVSGTASIEPGGLTIHVGDIERQIQLSLDVMEAILKKQQFSWADVSRSIAYFKHKNEHLPVFQKIARERALPDFSMVCFQADICRPDLLFEIEADAIAVS</sequence>
<keyword evidence="2" id="KW-1185">Reference proteome</keyword>
<dbReference type="EMBL" id="BDCO01000001">
    <property type="protein sequence ID" value="GAT31553.1"/>
    <property type="molecule type" value="Genomic_DNA"/>
</dbReference>
<accession>A0A146G205</accession>
<evidence type="ECO:0000313" key="1">
    <source>
        <dbReference type="EMBL" id="GAT31553.1"/>
    </source>
</evidence>
<dbReference type="InterPro" id="IPR035959">
    <property type="entry name" value="RutC-like_sf"/>
</dbReference>
<dbReference type="SUPFAM" id="SSF55298">
    <property type="entry name" value="YjgF-like"/>
    <property type="match status" value="2"/>
</dbReference>
<reference evidence="2" key="1">
    <citation type="journal article" date="2017" name="Genome Announc.">
        <title>Draft Genome Sequence of Terrimicrobium sacchariphilum NM-5T, a Facultative Anaerobic Soil Bacterium of the Class Spartobacteria.</title>
        <authorList>
            <person name="Qiu Y.L."/>
            <person name="Tourlousse D.M."/>
            <person name="Matsuura N."/>
            <person name="Ohashi A."/>
            <person name="Sekiguchi Y."/>
        </authorList>
    </citation>
    <scope>NUCLEOTIDE SEQUENCE [LARGE SCALE GENOMIC DNA]</scope>
    <source>
        <strain evidence="2">NM-5</strain>
    </source>
</reference>
<evidence type="ECO:0000313" key="2">
    <source>
        <dbReference type="Proteomes" id="UP000076023"/>
    </source>
</evidence>
<dbReference type="Pfam" id="PF01042">
    <property type="entry name" value="Ribonuc_L-PSP"/>
    <property type="match status" value="1"/>
</dbReference>
<dbReference type="InParanoid" id="A0A146G205"/>
<comment type="caution">
    <text evidence="1">The sequence shown here is derived from an EMBL/GenBank/DDBJ whole genome shotgun (WGS) entry which is preliminary data.</text>
</comment>
<gene>
    <name evidence="1" type="ORF">TSACC_1102</name>
</gene>
<dbReference type="Proteomes" id="UP000076023">
    <property type="component" value="Unassembled WGS sequence"/>
</dbReference>
<organism evidence="1 2">
    <name type="scientific">Terrimicrobium sacchariphilum</name>
    <dbReference type="NCBI Taxonomy" id="690879"/>
    <lineage>
        <taxon>Bacteria</taxon>
        <taxon>Pseudomonadati</taxon>
        <taxon>Verrucomicrobiota</taxon>
        <taxon>Terrimicrobiia</taxon>
        <taxon>Terrimicrobiales</taxon>
        <taxon>Terrimicrobiaceae</taxon>
        <taxon>Terrimicrobium</taxon>
    </lineage>
</organism>
<dbReference type="AlphaFoldDB" id="A0A146G205"/>
<dbReference type="STRING" id="690879.TSACC_1102"/>
<proteinExistence type="predicted"/>
<name>A0A146G205_TERSA</name>
<dbReference type="InterPro" id="IPR006175">
    <property type="entry name" value="YjgF/YER057c/UK114"/>
</dbReference>
<protein>
    <submittedName>
        <fullName evidence="1">Enamine deaminase RidA</fullName>
    </submittedName>
</protein>
<dbReference type="Gene3D" id="3.30.1330.40">
    <property type="entry name" value="RutC-like"/>
    <property type="match status" value="2"/>
</dbReference>